<sequence length="85" mass="9514">MKQYLPKVIIMALVMAGLVAVTQPALAWVRVGINVGVPGPVIVARAPVVAPAPMWRVRPVPVYYRSVWVPEHVNRWGVWVPGHWR</sequence>
<organism evidence="1 2">
    <name type="scientific">Candidatus Methylomirabilis lanthanidiphila</name>
    <dbReference type="NCBI Taxonomy" id="2211376"/>
    <lineage>
        <taxon>Bacteria</taxon>
        <taxon>Candidatus Methylomirabilota</taxon>
        <taxon>Candidatus Methylomirabilia</taxon>
        <taxon>Candidatus Methylomirabilales</taxon>
        <taxon>Candidatus Methylomirabilaceae</taxon>
        <taxon>Candidatus Methylomirabilis</taxon>
    </lineage>
</organism>
<reference evidence="1 2" key="1">
    <citation type="submission" date="2019-07" db="EMBL/GenBank/DDBJ databases">
        <authorList>
            <person name="Cremers G."/>
        </authorList>
    </citation>
    <scope>NUCLEOTIDE SEQUENCE [LARGE SCALE GENOMIC DNA]</scope>
</reference>
<dbReference type="Proteomes" id="UP000334340">
    <property type="component" value="Unassembled WGS sequence"/>
</dbReference>
<protein>
    <submittedName>
        <fullName evidence="1">Uncharacterized protein</fullName>
    </submittedName>
</protein>
<evidence type="ECO:0000313" key="1">
    <source>
        <dbReference type="EMBL" id="VUZ84717.1"/>
    </source>
</evidence>
<accession>A0A564ZIJ7</accession>
<name>A0A564ZIJ7_9BACT</name>
<gene>
    <name evidence="1" type="ORF">MELA_01091</name>
</gene>
<dbReference type="AlphaFoldDB" id="A0A564ZIJ7"/>
<keyword evidence="2" id="KW-1185">Reference proteome</keyword>
<dbReference type="EMBL" id="CABIKM010000016">
    <property type="protein sequence ID" value="VUZ84717.1"/>
    <property type="molecule type" value="Genomic_DNA"/>
</dbReference>
<proteinExistence type="predicted"/>
<evidence type="ECO:0000313" key="2">
    <source>
        <dbReference type="Proteomes" id="UP000334340"/>
    </source>
</evidence>